<dbReference type="InterPro" id="IPR004839">
    <property type="entry name" value="Aminotransferase_I/II_large"/>
</dbReference>
<evidence type="ECO:0000313" key="10">
    <source>
        <dbReference type="Proteomes" id="UP000248795"/>
    </source>
</evidence>
<dbReference type="Gene3D" id="3.90.1150.10">
    <property type="entry name" value="Aspartate Aminotransferase, domain 1"/>
    <property type="match status" value="1"/>
</dbReference>
<comment type="catalytic activity">
    <reaction evidence="7">
        <text>L-aspartate + 2-oxoglutarate = oxaloacetate + L-glutamate</text>
        <dbReference type="Rhea" id="RHEA:21824"/>
        <dbReference type="ChEBI" id="CHEBI:16452"/>
        <dbReference type="ChEBI" id="CHEBI:16810"/>
        <dbReference type="ChEBI" id="CHEBI:29985"/>
        <dbReference type="ChEBI" id="CHEBI:29991"/>
        <dbReference type="EC" id="2.6.1.1"/>
    </reaction>
</comment>
<dbReference type="CDD" id="cd00609">
    <property type="entry name" value="AAT_like"/>
    <property type="match status" value="1"/>
</dbReference>
<dbReference type="NCBIfam" id="NF004770">
    <property type="entry name" value="PRK06108.1"/>
    <property type="match status" value="1"/>
</dbReference>
<dbReference type="GO" id="GO:0006520">
    <property type="term" value="P:amino acid metabolic process"/>
    <property type="evidence" value="ECO:0007669"/>
    <property type="project" value="InterPro"/>
</dbReference>
<keyword evidence="5 9" id="KW-0808">Transferase</keyword>
<feature type="domain" description="Aminotransferase class I/classII large" evidence="8">
    <location>
        <begin position="40"/>
        <end position="385"/>
    </location>
</feature>
<evidence type="ECO:0000256" key="6">
    <source>
        <dbReference type="ARBA" id="ARBA00022898"/>
    </source>
</evidence>
<dbReference type="EC" id="2.6.1.1" evidence="3"/>
<organism evidence="9 10">
    <name type="scientific">Aestuariivirga litoralis</name>
    <dbReference type="NCBI Taxonomy" id="2650924"/>
    <lineage>
        <taxon>Bacteria</taxon>
        <taxon>Pseudomonadati</taxon>
        <taxon>Pseudomonadota</taxon>
        <taxon>Alphaproteobacteria</taxon>
        <taxon>Hyphomicrobiales</taxon>
        <taxon>Aestuariivirgaceae</taxon>
        <taxon>Aestuariivirga</taxon>
    </lineage>
</organism>
<proteinExistence type="inferred from homology"/>
<evidence type="ECO:0000256" key="7">
    <source>
        <dbReference type="ARBA" id="ARBA00049185"/>
    </source>
</evidence>
<evidence type="ECO:0000256" key="5">
    <source>
        <dbReference type="ARBA" id="ARBA00022679"/>
    </source>
</evidence>
<keyword evidence="10" id="KW-1185">Reference proteome</keyword>
<dbReference type="InterPro" id="IPR015424">
    <property type="entry name" value="PyrdxlP-dep_Trfase"/>
</dbReference>
<name>A0A2W2AV95_9HYPH</name>
<evidence type="ECO:0000256" key="3">
    <source>
        <dbReference type="ARBA" id="ARBA00012753"/>
    </source>
</evidence>
<dbReference type="RefSeq" id="WP_111198777.1">
    <property type="nucleotide sequence ID" value="NZ_QKVK01000005.1"/>
</dbReference>
<dbReference type="Pfam" id="PF00155">
    <property type="entry name" value="Aminotran_1_2"/>
    <property type="match status" value="1"/>
</dbReference>
<dbReference type="Gene3D" id="3.40.640.10">
    <property type="entry name" value="Type I PLP-dependent aspartate aminotransferase-like (Major domain)"/>
    <property type="match status" value="1"/>
</dbReference>
<dbReference type="GO" id="GO:0030170">
    <property type="term" value="F:pyridoxal phosphate binding"/>
    <property type="evidence" value="ECO:0007669"/>
    <property type="project" value="InterPro"/>
</dbReference>
<dbReference type="GO" id="GO:0004069">
    <property type="term" value="F:L-aspartate:2-oxoglutarate aminotransferase activity"/>
    <property type="evidence" value="ECO:0007669"/>
    <property type="project" value="UniProtKB-EC"/>
</dbReference>
<dbReference type="Proteomes" id="UP000248795">
    <property type="component" value="Unassembled WGS sequence"/>
</dbReference>
<comment type="similarity">
    <text evidence="2">Belongs to the class-I pyridoxal-phosphate-dependent aminotransferase family.</text>
</comment>
<dbReference type="PANTHER" id="PTHR46383">
    <property type="entry name" value="ASPARTATE AMINOTRANSFERASE"/>
    <property type="match status" value="1"/>
</dbReference>
<comment type="caution">
    <text evidence="9">The sequence shown here is derived from an EMBL/GenBank/DDBJ whole genome shotgun (WGS) entry which is preliminary data.</text>
</comment>
<dbReference type="EMBL" id="QKVK01000005">
    <property type="protein sequence ID" value="PZF76540.1"/>
    <property type="molecule type" value="Genomic_DNA"/>
</dbReference>
<sequence length="397" mass="44066">MTDEKLLAALTPQARNEPDSGIVKAAMYGFTVPGIIPLWSGEGNQPTPEAFARPAAEALLNGETFYTWQRGIPELRDALARYHTRNFGRSFEPENFFVTSGGMHAIQTIVQMITSDGDEIVLPTPAWPNYAGALRISGAKPVEVPMNFANGKWTLDLDRLFDAVTERTRAIALNSPSNPVGWTATRDELVAVRDFCRRRGIWIFADEVYTRFYYGDNGETRAPSFLDICEDEEQLLLANTFSKNWAMTGWRVGWLQAPKALGPAIERIVQVSSSGTPAFLQRGCVAALDHGDAFIERQVLMARHRRDLTVLMLKELPGLQFEVPQGAFYLFFGIDGMTDSAATVRRLIDEAKVGFAPGSTFGAGGEGHLRMCYLKDLGPLEEALGRFVDWMRRHGPV</sequence>
<evidence type="ECO:0000256" key="2">
    <source>
        <dbReference type="ARBA" id="ARBA00007441"/>
    </source>
</evidence>
<accession>A0A2W2AV95</accession>
<dbReference type="InterPro" id="IPR015421">
    <property type="entry name" value="PyrdxlP-dep_Trfase_major"/>
</dbReference>
<protein>
    <recommendedName>
        <fullName evidence="3">aspartate transaminase</fullName>
        <ecNumber evidence="3">2.6.1.1</ecNumber>
    </recommendedName>
</protein>
<keyword evidence="4 9" id="KW-0032">Aminotransferase</keyword>
<keyword evidence="6" id="KW-0663">Pyridoxal phosphate</keyword>
<dbReference type="InterPro" id="IPR015422">
    <property type="entry name" value="PyrdxlP-dep_Trfase_small"/>
</dbReference>
<evidence type="ECO:0000313" key="9">
    <source>
        <dbReference type="EMBL" id="PZF76540.1"/>
    </source>
</evidence>
<comment type="cofactor">
    <cofactor evidence="1">
        <name>pyridoxal 5'-phosphate</name>
        <dbReference type="ChEBI" id="CHEBI:597326"/>
    </cofactor>
</comment>
<gene>
    <name evidence="9" type="ORF">DK847_12090</name>
</gene>
<reference evidence="10" key="1">
    <citation type="submission" date="2018-06" db="EMBL/GenBank/DDBJ databases">
        <title>Aestuariibacter litoralis strain KCTC 52945T.</title>
        <authorList>
            <person name="Li X."/>
            <person name="Salam N."/>
            <person name="Li J.-L."/>
            <person name="Chen Y.-M."/>
            <person name="Yang Z.-W."/>
            <person name="Zhang L.-Y."/>
            <person name="Han M.-X."/>
            <person name="Xiao M."/>
            <person name="Li W.-J."/>
        </authorList>
    </citation>
    <scope>NUCLEOTIDE SEQUENCE [LARGE SCALE GENOMIC DNA]</scope>
    <source>
        <strain evidence="10">KCTC 52945</strain>
    </source>
</reference>
<dbReference type="AlphaFoldDB" id="A0A2W2AV95"/>
<evidence type="ECO:0000256" key="1">
    <source>
        <dbReference type="ARBA" id="ARBA00001933"/>
    </source>
</evidence>
<dbReference type="SUPFAM" id="SSF53383">
    <property type="entry name" value="PLP-dependent transferases"/>
    <property type="match status" value="1"/>
</dbReference>
<evidence type="ECO:0000256" key="4">
    <source>
        <dbReference type="ARBA" id="ARBA00022576"/>
    </source>
</evidence>
<dbReference type="InterPro" id="IPR050596">
    <property type="entry name" value="AspAT/PAT-like"/>
</dbReference>
<evidence type="ECO:0000259" key="8">
    <source>
        <dbReference type="Pfam" id="PF00155"/>
    </source>
</evidence>